<evidence type="ECO:0000313" key="6">
    <source>
        <dbReference type="EMBL" id="MBF6058520.1"/>
    </source>
</evidence>
<comment type="cofactor">
    <cofactor evidence="5">
        <name>a divalent metal cation</name>
        <dbReference type="ChEBI" id="CHEBI:60240"/>
    </cofactor>
</comment>
<keyword evidence="2 5" id="KW-0963">Cytoplasm</keyword>
<gene>
    <name evidence="6" type="primary">maf</name>
    <name evidence="6" type="ORF">H8792_009210</name>
</gene>
<evidence type="ECO:0000256" key="1">
    <source>
        <dbReference type="ARBA" id="ARBA00004496"/>
    </source>
</evidence>
<dbReference type="NCBIfam" id="TIGR00172">
    <property type="entry name" value="maf"/>
    <property type="match status" value="1"/>
</dbReference>
<evidence type="ECO:0000256" key="2">
    <source>
        <dbReference type="ARBA" id="ARBA00022490"/>
    </source>
</evidence>
<feature type="site" description="Important for substrate specificity" evidence="5">
    <location>
        <position position="166"/>
    </location>
</feature>
<comment type="catalytic activity">
    <reaction evidence="5">
        <text>N(7)-methyl-GTP + H2O = N(7)-methyl-GMP + diphosphate + H(+)</text>
        <dbReference type="Rhea" id="RHEA:58744"/>
        <dbReference type="ChEBI" id="CHEBI:15377"/>
        <dbReference type="ChEBI" id="CHEBI:15378"/>
        <dbReference type="ChEBI" id="CHEBI:33019"/>
        <dbReference type="ChEBI" id="CHEBI:58285"/>
        <dbReference type="ChEBI" id="CHEBI:87133"/>
    </reaction>
</comment>
<reference evidence="6 7" key="1">
    <citation type="submission" date="2020-06" db="EMBL/GenBank/DDBJ databases">
        <authorList>
            <person name="Scott K."/>
        </authorList>
    </citation>
    <scope>NUCLEOTIDE SEQUENCE [LARGE SCALE GENOMIC DNA]</scope>
    <source>
        <strain evidence="6 7">HH1</strain>
    </source>
</reference>
<dbReference type="Gene3D" id="3.90.950.10">
    <property type="match status" value="1"/>
</dbReference>
<dbReference type="Proteomes" id="UP001193680">
    <property type="component" value="Unassembled WGS sequence"/>
</dbReference>
<dbReference type="PANTHER" id="PTHR43213">
    <property type="entry name" value="BIFUNCTIONAL DTTP/UTP PYROPHOSPHATASE/METHYLTRANSFERASE PROTEIN-RELATED"/>
    <property type="match status" value="1"/>
</dbReference>
<protein>
    <recommendedName>
        <fullName evidence="5">7-methyl-GTP pyrophosphatase</fullName>
        <shortName evidence="5">m(7)GTP pyrophosphatase</shortName>
        <ecNumber evidence="5">3.6.1.-</ecNumber>
    </recommendedName>
</protein>
<dbReference type="PANTHER" id="PTHR43213:SF10">
    <property type="entry name" value="7-METHYL-GTP PYROPHOSPHATASE"/>
    <property type="match status" value="1"/>
</dbReference>
<dbReference type="EC" id="3.6.1.-" evidence="5"/>
<comment type="function">
    <text evidence="5">Nucleoside triphosphate pyrophosphatase that hydrolyzes 7-methyl-GTP (m(7)GTP). May have a dual role in cell division arrest and in preventing the incorporation of modified nucleotides into cellular nucleic acids.</text>
</comment>
<keyword evidence="7" id="KW-1185">Reference proteome</keyword>
<evidence type="ECO:0000256" key="4">
    <source>
        <dbReference type="ARBA" id="ARBA00023080"/>
    </source>
</evidence>
<feature type="active site" description="Proton acceptor" evidence="5">
    <location>
        <position position="81"/>
    </location>
</feature>
<dbReference type="EMBL" id="JACBGI020000020">
    <property type="protein sequence ID" value="MBF6058520.1"/>
    <property type="molecule type" value="Genomic_DNA"/>
</dbReference>
<dbReference type="SUPFAM" id="SSF52972">
    <property type="entry name" value="ITPase-like"/>
    <property type="match status" value="1"/>
</dbReference>
<comment type="similarity">
    <text evidence="5">Belongs to the Maf family. YceF subfamily.</text>
</comment>
<dbReference type="InterPro" id="IPR003697">
    <property type="entry name" value="Maf-like"/>
</dbReference>
<evidence type="ECO:0000256" key="3">
    <source>
        <dbReference type="ARBA" id="ARBA00022801"/>
    </source>
</evidence>
<dbReference type="CDD" id="cd00555">
    <property type="entry name" value="Maf"/>
    <property type="match status" value="1"/>
</dbReference>
<dbReference type="InterPro" id="IPR029001">
    <property type="entry name" value="ITPase-like_fam"/>
</dbReference>
<evidence type="ECO:0000256" key="5">
    <source>
        <dbReference type="HAMAP-Rule" id="MF_00528"/>
    </source>
</evidence>
<dbReference type="PIRSF" id="PIRSF006305">
    <property type="entry name" value="Maf"/>
    <property type="match status" value="1"/>
</dbReference>
<comment type="caution">
    <text evidence="5">Lacks conserved residue(s) required for the propagation of feature annotation.</text>
</comment>
<dbReference type="HAMAP" id="MF_00528">
    <property type="entry name" value="Maf"/>
    <property type="match status" value="1"/>
</dbReference>
<accession>A0ABS0BZP3</accession>
<evidence type="ECO:0000313" key="7">
    <source>
        <dbReference type="Proteomes" id="UP001193680"/>
    </source>
</evidence>
<sequence length="210" mass="23767">MNSIKTTNPKQTLPPVILGSSSAFRKLLLEKLHFPFTQATPDIDETPLASETPQKMVTRLAQRKAEALAEQYPDHILITSDQCAVLDDKPLGKPHTFENAFRQLSSFSGRTVRFYTSLHVRNTRTNRDYQALDITEVEFRDLADDVIRRYLEIETPLNCAGSFKSEGLGITLFKAIRSIDPNALIGLPLIELTEIFYQMGYPLPLANKER</sequence>
<feature type="site" description="Important for substrate specificity" evidence="5">
    <location>
        <position position="24"/>
    </location>
</feature>
<keyword evidence="4 5" id="KW-0546">Nucleotide metabolism</keyword>
<keyword evidence="3 5" id="KW-0378">Hydrolase</keyword>
<name>A0ABS0BZP3_9GAMM</name>
<proteinExistence type="inferred from homology"/>
<comment type="caution">
    <text evidence="6">The sequence shown here is derived from an EMBL/GenBank/DDBJ whole genome shotgun (WGS) entry which is preliminary data.</text>
</comment>
<dbReference type="Pfam" id="PF02545">
    <property type="entry name" value="Maf"/>
    <property type="match status" value="1"/>
</dbReference>
<comment type="subcellular location">
    <subcellularLocation>
        <location evidence="1 5">Cytoplasm</location>
    </subcellularLocation>
</comment>
<feature type="site" description="Important for substrate specificity" evidence="5">
    <location>
        <position position="82"/>
    </location>
</feature>
<organism evidence="6 7">
    <name type="scientific">Thiomicrorhabdus heinhorstiae</name>
    <dbReference type="NCBI Taxonomy" id="2748010"/>
    <lineage>
        <taxon>Bacteria</taxon>
        <taxon>Pseudomonadati</taxon>
        <taxon>Pseudomonadota</taxon>
        <taxon>Gammaproteobacteria</taxon>
        <taxon>Thiotrichales</taxon>
        <taxon>Piscirickettsiaceae</taxon>
        <taxon>Thiomicrorhabdus</taxon>
    </lineage>
</organism>
<dbReference type="RefSeq" id="WP_185978666.1">
    <property type="nucleotide sequence ID" value="NZ_JACBGI020000020.1"/>
</dbReference>
<reference evidence="6 7" key="2">
    <citation type="submission" date="2020-11" db="EMBL/GenBank/DDBJ databases">
        <title>Sulfur oxidizing isolate from Hospital Hole Sinkhole.</title>
        <authorList>
            <person name="Scott K.M."/>
        </authorList>
    </citation>
    <scope>NUCLEOTIDE SEQUENCE [LARGE SCALE GENOMIC DNA]</scope>
    <source>
        <strain evidence="6 7">HH1</strain>
    </source>
</reference>